<name>A0ABN7QC25_9BURK</name>
<sequence length="236" mass="26452">MTARRTTIRQLPLTEGVDRNTSGATPVSITTPEGGTIYHTAPLADPAIGKLRDDRPQWITGTFPLFPVVRLADGAPWAEANLWLIDMIESKPSPNMLKFASIADDLVAFRRYLDNEGVDWLAFPASKRQHPTYRYSASIRLAVRAGELSPGAVVRFYRWLMTEAGFRPANAPWVESGRFIEFREHKGFSRAIEVKTTEAQLDESLARELAVLHQVFRLRKELAALRGGSVLPLQPR</sequence>
<comment type="caution">
    <text evidence="2">The sequence shown here is derived from an EMBL/GenBank/DDBJ whole genome shotgun (WGS) entry which is preliminary data.</text>
</comment>
<accession>A0ABN7QC25</accession>
<feature type="region of interest" description="Disordered" evidence="1">
    <location>
        <begin position="1"/>
        <end position="31"/>
    </location>
</feature>
<keyword evidence="3" id="KW-1185">Reference proteome</keyword>
<protein>
    <submittedName>
        <fullName evidence="2">Uncharacterized protein</fullName>
    </submittedName>
</protein>
<organism evidence="2 3">
    <name type="scientific">Cupriavidus numazuensis</name>
    <dbReference type="NCBI Taxonomy" id="221992"/>
    <lineage>
        <taxon>Bacteria</taxon>
        <taxon>Pseudomonadati</taxon>
        <taxon>Pseudomonadota</taxon>
        <taxon>Betaproteobacteria</taxon>
        <taxon>Burkholderiales</taxon>
        <taxon>Burkholderiaceae</taxon>
        <taxon>Cupriavidus</taxon>
    </lineage>
</organism>
<proteinExistence type="predicted"/>
<evidence type="ECO:0000313" key="3">
    <source>
        <dbReference type="Proteomes" id="UP000672657"/>
    </source>
</evidence>
<dbReference type="EMBL" id="CAJPVI010000107">
    <property type="protein sequence ID" value="CAG2161088.1"/>
    <property type="molecule type" value="Genomic_DNA"/>
</dbReference>
<dbReference type="Proteomes" id="UP000672657">
    <property type="component" value="Unassembled WGS sequence"/>
</dbReference>
<gene>
    <name evidence="2" type="ORF">LMG26411_07989</name>
</gene>
<evidence type="ECO:0000313" key="2">
    <source>
        <dbReference type="EMBL" id="CAG2161088.1"/>
    </source>
</evidence>
<reference evidence="2 3" key="1">
    <citation type="submission" date="2021-03" db="EMBL/GenBank/DDBJ databases">
        <authorList>
            <person name="Peeters C."/>
        </authorList>
    </citation>
    <scope>NUCLEOTIDE SEQUENCE [LARGE SCALE GENOMIC DNA]</scope>
    <source>
        <strain evidence="2 3">LMG 26411</strain>
    </source>
</reference>
<evidence type="ECO:0000256" key="1">
    <source>
        <dbReference type="SAM" id="MobiDB-lite"/>
    </source>
</evidence>
<feature type="compositionally biased region" description="Polar residues" evidence="1">
    <location>
        <begin position="19"/>
        <end position="31"/>
    </location>
</feature>